<dbReference type="HOGENOM" id="CLU_956124_0_0_6"/>
<feature type="transmembrane region" description="Helical" evidence="1">
    <location>
        <begin position="263"/>
        <end position="286"/>
    </location>
</feature>
<dbReference type="STRING" id="318167.Sfri_0597"/>
<dbReference type="KEGG" id="sfr:Sfri_0597"/>
<dbReference type="Proteomes" id="UP000000684">
    <property type="component" value="Chromosome"/>
</dbReference>
<feature type="transmembrane region" description="Helical" evidence="1">
    <location>
        <begin position="136"/>
        <end position="155"/>
    </location>
</feature>
<dbReference type="OrthoDB" id="6256748at2"/>
<keyword evidence="1" id="KW-1133">Transmembrane helix</keyword>
<feature type="transmembrane region" description="Helical" evidence="1">
    <location>
        <begin position="230"/>
        <end position="251"/>
    </location>
</feature>
<evidence type="ECO:0000313" key="2">
    <source>
        <dbReference type="EMBL" id="ABI70457.1"/>
    </source>
</evidence>
<dbReference type="eggNOG" id="ENOG50344SZ">
    <property type="taxonomic scope" value="Bacteria"/>
</dbReference>
<protein>
    <submittedName>
        <fullName evidence="2">Uncharacterized protein</fullName>
    </submittedName>
</protein>
<keyword evidence="1" id="KW-0812">Transmembrane</keyword>
<evidence type="ECO:0000256" key="1">
    <source>
        <dbReference type="SAM" id="Phobius"/>
    </source>
</evidence>
<feature type="transmembrane region" description="Helical" evidence="1">
    <location>
        <begin position="95"/>
        <end position="124"/>
    </location>
</feature>
<dbReference type="EMBL" id="CP000447">
    <property type="protein sequence ID" value="ABI70457.1"/>
    <property type="molecule type" value="Genomic_DNA"/>
</dbReference>
<keyword evidence="3" id="KW-1185">Reference proteome</keyword>
<dbReference type="AlphaFoldDB" id="Q087V8"/>
<name>Q087V8_SHEFN</name>
<proteinExistence type="predicted"/>
<gene>
    <name evidence="2" type="ordered locus">Sfri_0597</name>
</gene>
<organism evidence="2 3">
    <name type="scientific">Shewanella frigidimarina (strain NCIMB 400)</name>
    <dbReference type="NCBI Taxonomy" id="318167"/>
    <lineage>
        <taxon>Bacteria</taxon>
        <taxon>Pseudomonadati</taxon>
        <taxon>Pseudomonadota</taxon>
        <taxon>Gammaproteobacteria</taxon>
        <taxon>Alteromonadales</taxon>
        <taxon>Shewanellaceae</taxon>
        <taxon>Shewanella</taxon>
    </lineage>
</organism>
<evidence type="ECO:0000313" key="3">
    <source>
        <dbReference type="Proteomes" id="UP000000684"/>
    </source>
</evidence>
<keyword evidence="1" id="KW-0472">Membrane</keyword>
<accession>Q087V8</accession>
<sequence>MSVRQYPLTATKLAIHIKLTSPLIAVGYQTYKIMCFRIFIVTKGYRNSSEKAVSYFIIKLGGIIVLAKKIELDDKSLFFNLHIKGMRDFNAQSDVGLYVANIGYPLSLGVSLLLLILMVGLAVLPLSVPNTELARALVLINVGLLPVYLIGRYWLVRRRYGITGTLRCFVSQQRIAIPANAIINKPVGQLELQRGDIERITVKYKSQMHRLHVRNHITACDIKLKSGEVIILNAMYFPLKHIVYMLCFFDYPLTTLHGNWSWAFLPNIIAVIFPVLVNVVVTGMLVKHYFL</sequence>
<reference evidence="2 3" key="1">
    <citation type="submission" date="2006-08" db="EMBL/GenBank/DDBJ databases">
        <title>Complete sequence of Shewanella frigidimarina NCIMB 400.</title>
        <authorList>
            <consortium name="US DOE Joint Genome Institute"/>
            <person name="Copeland A."/>
            <person name="Lucas S."/>
            <person name="Lapidus A."/>
            <person name="Barry K."/>
            <person name="Detter J.C."/>
            <person name="Glavina del Rio T."/>
            <person name="Hammon N."/>
            <person name="Israni S."/>
            <person name="Dalin E."/>
            <person name="Tice H."/>
            <person name="Pitluck S."/>
            <person name="Fredrickson J.K."/>
            <person name="Kolker E."/>
            <person name="McCuel L.A."/>
            <person name="DiChristina T."/>
            <person name="Nealson K.H."/>
            <person name="Newman D."/>
            <person name="Tiedje J.M."/>
            <person name="Zhou J."/>
            <person name="Romine M.F."/>
            <person name="Culley D.E."/>
            <person name="Serres M."/>
            <person name="Chertkov O."/>
            <person name="Brettin T."/>
            <person name="Bruce D."/>
            <person name="Han C."/>
            <person name="Tapia R."/>
            <person name="Gilna P."/>
            <person name="Schmutz J."/>
            <person name="Larimer F."/>
            <person name="Land M."/>
            <person name="Hauser L."/>
            <person name="Kyrpides N."/>
            <person name="Mikhailova N."/>
            <person name="Richardson P."/>
        </authorList>
    </citation>
    <scope>NUCLEOTIDE SEQUENCE [LARGE SCALE GENOMIC DNA]</scope>
    <source>
        <strain evidence="2 3">NCIMB 400</strain>
    </source>
</reference>